<sequence>MRERSGSVQERLLQVAEPTSLQAAWTGRDADHENQGNLGRSRGTYVPTDGGYLYLSVVLDAFSRRIVQ</sequence>
<organism evidence="2 3">
    <name type="scientific">Salinibacter ruber</name>
    <dbReference type="NCBI Taxonomy" id="146919"/>
    <lineage>
        <taxon>Bacteria</taxon>
        <taxon>Pseudomonadati</taxon>
        <taxon>Rhodothermota</taxon>
        <taxon>Rhodothermia</taxon>
        <taxon>Rhodothermales</taxon>
        <taxon>Salinibacteraceae</taxon>
        <taxon>Salinibacter</taxon>
    </lineage>
</organism>
<dbReference type="Proteomes" id="UP001155040">
    <property type="component" value="Unassembled WGS sequence"/>
</dbReference>
<comment type="caution">
    <text evidence="2">The sequence shown here is derived from an EMBL/GenBank/DDBJ whole genome shotgun (WGS) entry which is preliminary data.</text>
</comment>
<proteinExistence type="predicted"/>
<reference evidence="2" key="1">
    <citation type="submission" date="2022-08" db="EMBL/GenBank/DDBJ databases">
        <title>Genomic Encyclopedia of Type Strains, Phase V (KMG-V): Genome sequencing to study the core and pangenomes of soil and plant-associated prokaryotes.</title>
        <authorList>
            <person name="Whitman W."/>
        </authorList>
    </citation>
    <scope>NUCLEOTIDE SEQUENCE</scope>
    <source>
        <strain evidence="2">SP3012</strain>
    </source>
</reference>
<evidence type="ECO:0000313" key="3">
    <source>
        <dbReference type="Proteomes" id="UP001155040"/>
    </source>
</evidence>
<feature type="region of interest" description="Disordered" evidence="1">
    <location>
        <begin position="19"/>
        <end position="43"/>
    </location>
</feature>
<dbReference type="AlphaFoldDB" id="A0A9X2ZZZ3"/>
<name>A0A9X2ZZZ3_9BACT</name>
<dbReference type="EMBL" id="JANUBF010000026">
    <property type="protein sequence ID" value="MCS4037781.1"/>
    <property type="molecule type" value="Genomic_DNA"/>
</dbReference>
<gene>
    <name evidence="2" type="ORF">GGQ01_002868</name>
</gene>
<protein>
    <submittedName>
        <fullName evidence="2">Uncharacterized protein</fullName>
    </submittedName>
</protein>
<evidence type="ECO:0000256" key="1">
    <source>
        <dbReference type="SAM" id="MobiDB-lite"/>
    </source>
</evidence>
<evidence type="ECO:0000313" key="2">
    <source>
        <dbReference type="EMBL" id="MCS4037781.1"/>
    </source>
</evidence>
<accession>A0A9X2ZZZ3</accession>